<name>A0A0F6W6P7_9BACT</name>
<evidence type="ECO:0000313" key="10">
    <source>
        <dbReference type="EMBL" id="AKF08652.1"/>
    </source>
</evidence>
<evidence type="ECO:0000256" key="9">
    <source>
        <dbReference type="SAM" id="Phobius"/>
    </source>
</evidence>
<keyword evidence="3 8" id="KW-0813">Transport</keyword>
<accession>A0A0F6W6P7</accession>
<evidence type="ECO:0000256" key="7">
    <source>
        <dbReference type="ARBA" id="ARBA00023136"/>
    </source>
</evidence>
<reference evidence="10 11" key="1">
    <citation type="submission" date="2015-03" db="EMBL/GenBank/DDBJ databases">
        <title>Genome assembly of Sandaracinus amylolyticus DSM 53668.</title>
        <authorList>
            <person name="Sharma G."/>
            <person name="Subramanian S."/>
        </authorList>
    </citation>
    <scope>NUCLEOTIDE SEQUENCE [LARGE SCALE GENOMIC DNA]</scope>
    <source>
        <strain evidence="10 11">DSM 53668</strain>
    </source>
</reference>
<dbReference type="PIRSF" id="PIRSF028784">
    <property type="entry name" value="MrpF"/>
    <property type="match status" value="1"/>
</dbReference>
<feature type="transmembrane region" description="Helical" evidence="9">
    <location>
        <begin position="12"/>
        <end position="29"/>
    </location>
</feature>
<dbReference type="Pfam" id="PF04066">
    <property type="entry name" value="MrpF_PhaF"/>
    <property type="match status" value="1"/>
</dbReference>
<evidence type="ECO:0000256" key="2">
    <source>
        <dbReference type="ARBA" id="ARBA00009212"/>
    </source>
</evidence>
<comment type="similarity">
    <text evidence="2 8">Belongs to the CPA3 antiporters (TC 2.A.63) subunit F family.</text>
</comment>
<keyword evidence="5 9" id="KW-0812">Transmembrane</keyword>
<evidence type="ECO:0000313" key="11">
    <source>
        <dbReference type="Proteomes" id="UP000034883"/>
    </source>
</evidence>
<keyword evidence="7 8" id="KW-0472">Membrane</keyword>
<proteinExistence type="inferred from homology"/>
<keyword evidence="8" id="KW-0406">Ion transport</keyword>
<keyword evidence="4 8" id="KW-1003">Cell membrane</keyword>
<evidence type="ECO:0000256" key="4">
    <source>
        <dbReference type="ARBA" id="ARBA00022475"/>
    </source>
</evidence>
<organism evidence="10 11">
    <name type="scientific">Sandaracinus amylolyticus</name>
    <dbReference type="NCBI Taxonomy" id="927083"/>
    <lineage>
        <taxon>Bacteria</taxon>
        <taxon>Pseudomonadati</taxon>
        <taxon>Myxococcota</taxon>
        <taxon>Polyangia</taxon>
        <taxon>Polyangiales</taxon>
        <taxon>Sandaracinaceae</taxon>
        <taxon>Sandaracinus</taxon>
    </lineage>
</organism>
<dbReference type="RefSeq" id="WP_075097653.1">
    <property type="nucleotide sequence ID" value="NZ_CP011125.1"/>
</dbReference>
<dbReference type="KEGG" id="samy:DB32_005801"/>
<gene>
    <name evidence="10" type="ORF">DB32_005801</name>
</gene>
<evidence type="ECO:0000256" key="1">
    <source>
        <dbReference type="ARBA" id="ARBA00004651"/>
    </source>
</evidence>
<evidence type="ECO:0000256" key="5">
    <source>
        <dbReference type="ARBA" id="ARBA00022692"/>
    </source>
</evidence>
<dbReference type="EMBL" id="CP011125">
    <property type="protein sequence ID" value="AKF08652.1"/>
    <property type="molecule type" value="Genomic_DNA"/>
</dbReference>
<dbReference type="PANTHER" id="PTHR34702">
    <property type="entry name" value="NA(+)/H(+) ANTIPORTER SUBUNIT F1"/>
    <property type="match status" value="1"/>
</dbReference>
<sequence>MTFDVTDPLPFVVKVATAMLVASFFVCLFRLARGPSLADRVVALDLTTYVAVAYCGVRALAERDVHTLRPALVAALLAFLGTVAFARFLERKAVDG</sequence>
<dbReference type="GO" id="GO:0015385">
    <property type="term" value="F:sodium:proton antiporter activity"/>
    <property type="evidence" value="ECO:0007669"/>
    <property type="project" value="TreeGrafter"/>
</dbReference>
<dbReference type="GO" id="GO:0005886">
    <property type="term" value="C:plasma membrane"/>
    <property type="evidence" value="ECO:0007669"/>
    <property type="project" value="UniProtKB-SubCell"/>
</dbReference>
<comment type="subcellular location">
    <subcellularLocation>
        <location evidence="1 8">Cell membrane</location>
        <topology evidence="1 8">Multi-pass membrane protein</topology>
    </subcellularLocation>
</comment>
<dbReference type="PANTHER" id="PTHR34702:SF1">
    <property type="entry name" value="NA(+)_H(+) ANTIPORTER SUBUNIT F"/>
    <property type="match status" value="1"/>
</dbReference>
<keyword evidence="11" id="KW-1185">Reference proteome</keyword>
<evidence type="ECO:0000256" key="8">
    <source>
        <dbReference type="PIRNR" id="PIRNR028784"/>
    </source>
</evidence>
<protein>
    <submittedName>
        <fullName evidence="10">Na(+) H(+) antiporter subunit F</fullName>
    </submittedName>
</protein>
<evidence type="ECO:0000256" key="6">
    <source>
        <dbReference type="ARBA" id="ARBA00022989"/>
    </source>
</evidence>
<keyword evidence="8" id="KW-0050">Antiport</keyword>
<feature type="transmembrane region" description="Helical" evidence="9">
    <location>
        <begin position="41"/>
        <end position="61"/>
    </location>
</feature>
<feature type="transmembrane region" description="Helical" evidence="9">
    <location>
        <begin position="67"/>
        <end position="89"/>
    </location>
</feature>
<dbReference type="OrthoDB" id="9800226at2"/>
<evidence type="ECO:0000256" key="3">
    <source>
        <dbReference type="ARBA" id="ARBA00022448"/>
    </source>
</evidence>
<dbReference type="Proteomes" id="UP000034883">
    <property type="component" value="Chromosome"/>
</dbReference>
<dbReference type="STRING" id="927083.DB32_005801"/>
<dbReference type="InterPro" id="IPR007208">
    <property type="entry name" value="MrpF/PhaF-like"/>
</dbReference>
<dbReference type="AlphaFoldDB" id="A0A0F6W6P7"/>
<keyword evidence="6 9" id="KW-1133">Transmembrane helix</keyword>